<gene>
    <name evidence="1" type="ORF">RB614_39560</name>
</gene>
<evidence type="ECO:0000313" key="2">
    <source>
        <dbReference type="Proteomes" id="UP001230908"/>
    </source>
</evidence>
<keyword evidence="2" id="KW-1185">Reference proteome</keyword>
<organism evidence="1 2">
    <name type="scientific">Phytohabitans maris</name>
    <dbReference type="NCBI Taxonomy" id="3071409"/>
    <lineage>
        <taxon>Bacteria</taxon>
        <taxon>Bacillati</taxon>
        <taxon>Actinomycetota</taxon>
        <taxon>Actinomycetes</taxon>
        <taxon>Micromonosporales</taxon>
        <taxon>Micromonosporaceae</taxon>
    </lineage>
</organism>
<dbReference type="RefSeq" id="WP_308717856.1">
    <property type="nucleotide sequence ID" value="NZ_JAVHUY010000059.1"/>
</dbReference>
<accession>A0ABU0ZV04</accession>
<reference evidence="1 2" key="1">
    <citation type="submission" date="2023-08" db="EMBL/GenBank/DDBJ databases">
        <title>Phytohabitans sansha sp. nov., isolated from marine sediment.</title>
        <authorList>
            <person name="Zhao Y."/>
            <person name="Yi K."/>
        </authorList>
    </citation>
    <scope>NUCLEOTIDE SEQUENCE [LARGE SCALE GENOMIC DNA]</scope>
    <source>
        <strain evidence="1 2">ZYX-F-186</strain>
    </source>
</reference>
<proteinExistence type="predicted"/>
<name>A0ABU0ZV04_9ACTN</name>
<comment type="caution">
    <text evidence="1">The sequence shown here is derived from an EMBL/GenBank/DDBJ whole genome shotgun (WGS) entry which is preliminary data.</text>
</comment>
<dbReference type="EMBL" id="JAVHUY010000059">
    <property type="protein sequence ID" value="MDQ7910611.1"/>
    <property type="molecule type" value="Genomic_DNA"/>
</dbReference>
<sequence>MGDRVAGTERRRRLAQGVEAADHAEVAVPVGRVGDGDAVRP</sequence>
<evidence type="ECO:0000313" key="1">
    <source>
        <dbReference type="EMBL" id="MDQ7910611.1"/>
    </source>
</evidence>
<dbReference type="Proteomes" id="UP001230908">
    <property type="component" value="Unassembled WGS sequence"/>
</dbReference>
<protein>
    <submittedName>
        <fullName evidence="1">Uncharacterized protein</fullName>
    </submittedName>
</protein>